<dbReference type="RefSeq" id="WP_378111037.1">
    <property type="nucleotide sequence ID" value="NZ_JBHSNC010000021.1"/>
</dbReference>
<accession>A0ABW0QZY4</accession>
<keyword evidence="13" id="KW-1185">Reference proteome</keyword>
<dbReference type="PANTHER" id="PTHR30582:SF24">
    <property type="entry name" value="L,D-TRANSPEPTIDASE ERFK_SRFK-RELATED"/>
    <property type="match status" value="1"/>
</dbReference>
<keyword evidence="12" id="KW-0012">Acyltransferase</keyword>
<feature type="transmembrane region" description="Helical" evidence="10">
    <location>
        <begin position="95"/>
        <end position="117"/>
    </location>
</feature>
<feature type="domain" description="L,D-TPase catalytic" evidence="11">
    <location>
        <begin position="350"/>
        <end position="459"/>
    </location>
</feature>
<keyword evidence="5" id="KW-0378">Hydrolase</keyword>
<keyword evidence="4 12" id="KW-0808">Transferase</keyword>
<evidence type="ECO:0000256" key="6">
    <source>
        <dbReference type="ARBA" id="ARBA00022960"/>
    </source>
</evidence>
<dbReference type="CDD" id="cd16913">
    <property type="entry name" value="YkuD_like"/>
    <property type="match status" value="1"/>
</dbReference>
<reference evidence="13" key="1">
    <citation type="journal article" date="2019" name="Int. J. Syst. Evol. Microbiol.">
        <title>The Global Catalogue of Microorganisms (GCM) 10K type strain sequencing project: providing services to taxonomists for standard genome sequencing and annotation.</title>
        <authorList>
            <consortium name="The Broad Institute Genomics Platform"/>
            <consortium name="The Broad Institute Genome Sequencing Center for Infectious Disease"/>
            <person name="Wu L."/>
            <person name="Ma J."/>
        </authorList>
    </citation>
    <scope>NUCLEOTIDE SEQUENCE [LARGE SCALE GENOMIC DNA]</scope>
    <source>
        <strain evidence="13">CGMCC 1.18578</strain>
    </source>
</reference>
<dbReference type="EMBL" id="JBHSNC010000021">
    <property type="protein sequence ID" value="MFC5529167.1"/>
    <property type="molecule type" value="Genomic_DNA"/>
</dbReference>
<dbReference type="PANTHER" id="PTHR30582">
    <property type="entry name" value="L,D-TRANSPEPTIDASE"/>
    <property type="match status" value="1"/>
</dbReference>
<keyword evidence="10" id="KW-0472">Membrane</keyword>
<feature type="active site" description="Nucleophile" evidence="9">
    <location>
        <position position="435"/>
    </location>
</feature>
<evidence type="ECO:0000256" key="10">
    <source>
        <dbReference type="SAM" id="Phobius"/>
    </source>
</evidence>
<comment type="pathway">
    <text evidence="1 9">Cell wall biogenesis; peptidoglycan biosynthesis.</text>
</comment>
<organism evidence="12 13">
    <name type="scientific">Cohnella yongneupensis</name>
    <dbReference type="NCBI Taxonomy" id="425006"/>
    <lineage>
        <taxon>Bacteria</taxon>
        <taxon>Bacillati</taxon>
        <taxon>Bacillota</taxon>
        <taxon>Bacilli</taxon>
        <taxon>Bacillales</taxon>
        <taxon>Paenibacillaceae</taxon>
        <taxon>Cohnella</taxon>
    </lineage>
</organism>
<dbReference type="Pfam" id="PF03734">
    <property type="entry name" value="YkuD"/>
    <property type="match status" value="1"/>
</dbReference>
<keyword evidence="3" id="KW-0328">Glycosyltransferase</keyword>
<dbReference type="EC" id="2.3.2.-" evidence="12"/>
<evidence type="ECO:0000259" key="11">
    <source>
        <dbReference type="PROSITE" id="PS52029"/>
    </source>
</evidence>
<evidence type="ECO:0000256" key="5">
    <source>
        <dbReference type="ARBA" id="ARBA00022801"/>
    </source>
</evidence>
<dbReference type="PROSITE" id="PS52029">
    <property type="entry name" value="LD_TPASE"/>
    <property type="match status" value="1"/>
</dbReference>
<comment type="caution">
    <text evidence="12">The sequence shown here is derived from an EMBL/GenBank/DDBJ whole genome shotgun (WGS) entry which is preliminary data.</text>
</comment>
<evidence type="ECO:0000256" key="3">
    <source>
        <dbReference type="ARBA" id="ARBA00022676"/>
    </source>
</evidence>
<gene>
    <name evidence="12" type="ORF">ACFPQ4_06845</name>
</gene>
<dbReference type="GO" id="GO:0016746">
    <property type="term" value="F:acyltransferase activity"/>
    <property type="evidence" value="ECO:0007669"/>
    <property type="project" value="UniProtKB-KW"/>
</dbReference>
<protein>
    <submittedName>
        <fullName evidence="12">L,D-transpeptidase</fullName>
        <ecNumber evidence="12">2.3.2.-</ecNumber>
    </submittedName>
</protein>
<keyword evidence="10" id="KW-0812">Transmembrane</keyword>
<dbReference type="SUPFAM" id="SSF141523">
    <property type="entry name" value="L,D-transpeptidase catalytic domain-like"/>
    <property type="match status" value="1"/>
</dbReference>
<keyword evidence="6 9" id="KW-0133">Cell shape</keyword>
<keyword evidence="7 9" id="KW-0573">Peptidoglycan synthesis</keyword>
<evidence type="ECO:0000313" key="13">
    <source>
        <dbReference type="Proteomes" id="UP001596108"/>
    </source>
</evidence>
<dbReference type="InterPro" id="IPR005490">
    <property type="entry name" value="LD_TPept_cat_dom"/>
</dbReference>
<evidence type="ECO:0000256" key="4">
    <source>
        <dbReference type="ARBA" id="ARBA00022679"/>
    </source>
</evidence>
<dbReference type="Gene3D" id="2.40.440.10">
    <property type="entry name" value="L,D-transpeptidase catalytic domain-like"/>
    <property type="match status" value="1"/>
</dbReference>
<evidence type="ECO:0000256" key="9">
    <source>
        <dbReference type="PROSITE-ProRule" id="PRU01373"/>
    </source>
</evidence>
<evidence type="ECO:0000256" key="1">
    <source>
        <dbReference type="ARBA" id="ARBA00004752"/>
    </source>
</evidence>
<evidence type="ECO:0000256" key="8">
    <source>
        <dbReference type="ARBA" id="ARBA00023316"/>
    </source>
</evidence>
<dbReference type="InterPro" id="IPR038063">
    <property type="entry name" value="Transpep_catalytic_dom"/>
</dbReference>
<dbReference type="InterPro" id="IPR050979">
    <property type="entry name" value="LD-transpeptidase"/>
</dbReference>
<sequence length="493" mass="53909">MSKEKRIEAQIQHFYDHVPDVDDAFPLKEYLLKHEDSRMAWYLLGKQYESKGDTAKATYCFGQAGDIYTAFEGKPAPALPDPQEEDEDKKERKAFWIWASVFVVLLGAIGLGIYALAKEQHRQEASPIESAIESVETAEASPIDNAQVVPPQPVQIPVASVAAFGIVSAARDANQAEQGLGSLLMPATDDRANLLVQAMPLDKWNDWLKSGKPLASVVASEAQGVSGVNWFDAKTCNCKPQEPGTTKQQIKQWKPMQESKLVMRSAILSYHERKGVWPASPEALNADYPNNTIAGWSEEMTPWFTEVMAELNDKQDGKLPSTIGWPTASGPASGLGTPAGALAPLTKQPVEIVVDKSIHRLAVVSGDVILRNYEVGLGGGRTPEGSFVITEKVRNPNGTDKGKFGSRGMTLSDSDYGIHGTDKPGSMGKDESLGCVRMKKEDIEELFDMVPLGTKVTISKGSLPNELRVPAERFKLSNAKDETNPHKVYDWLD</sequence>
<evidence type="ECO:0000256" key="7">
    <source>
        <dbReference type="ARBA" id="ARBA00022984"/>
    </source>
</evidence>
<name>A0ABW0QZY4_9BACL</name>
<keyword evidence="10" id="KW-1133">Transmembrane helix</keyword>
<comment type="similarity">
    <text evidence="2">Belongs to the YkuD family.</text>
</comment>
<dbReference type="Proteomes" id="UP001596108">
    <property type="component" value="Unassembled WGS sequence"/>
</dbReference>
<proteinExistence type="inferred from homology"/>
<evidence type="ECO:0000256" key="2">
    <source>
        <dbReference type="ARBA" id="ARBA00005992"/>
    </source>
</evidence>
<evidence type="ECO:0000313" key="12">
    <source>
        <dbReference type="EMBL" id="MFC5529167.1"/>
    </source>
</evidence>
<keyword evidence="8 9" id="KW-0961">Cell wall biogenesis/degradation</keyword>
<feature type="active site" description="Proton donor/acceptor" evidence="9">
    <location>
        <position position="419"/>
    </location>
</feature>